<dbReference type="InterPro" id="IPR018446">
    <property type="entry name" value="Corticotropin-releasing_fac_CS"/>
</dbReference>
<dbReference type="InterPro" id="IPR000187">
    <property type="entry name" value="CRF"/>
</dbReference>
<evidence type="ECO:0000259" key="4">
    <source>
        <dbReference type="SMART" id="SM00039"/>
    </source>
</evidence>
<dbReference type="Proteomes" id="UP000292052">
    <property type="component" value="Unassembled WGS sequence"/>
</dbReference>
<dbReference type="EMBL" id="QDEB01037087">
    <property type="protein sequence ID" value="RZC39140.1"/>
    <property type="molecule type" value="Genomic_DNA"/>
</dbReference>
<sequence>QNKLNAESRSKRAGSLGESGASLSIVNSLDVLRNRLLLEIARKKAKEGANRNRQILLSLGKRAFLQSRASGIYDNNV</sequence>
<evidence type="ECO:0000256" key="2">
    <source>
        <dbReference type="ARBA" id="ARBA00022525"/>
    </source>
</evidence>
<dbReference type="PROSITE" id="PS00511">
    <property type="entry name" value="CRF"/>
    <property type="match status" value="1"/>
</dbReference>
<evidence type="ECO:0000313" key="6">
    <source>
        <dbReference type="Proteomes" id="UP000292052"/>
    </source>
</evidence>
<keyword evidence="2" id="KW-0964">Secreted</keyword>
<dbReference type="OrthoDB" id="6418774at2759"/>
<dbReference type="GO" id="GO:0005179">
    <property type="term" value="F:hormone activity"/>
    <property type="evidence" value="ECO:0007669"/>
    <property type="project" value="UniProtKB-KW"/>
</dbReference>
<accession>A0A482W213</accession>
<dbReference type="STRING" id="1661398.A0A482W213"/>
<comment type="caution">
    <text evidence="5">The sequence shown here is derived from an EMBL/GenBank/DDBJ whole genome shotgun (WGS) entry which is preliminary data.</text>
</comment>
<dbReference type="Pfam" id="PF00473">
    <property type="entry name" value="CRF"/>
    <property type="match status" value="1"/>
</dbReference>
<dbReference type="SMART" id="SM00039">
    <property type="entry name" value="CRF"/>
    <property type="match status" value="1"/>
</dbReference>
<keyword evidence="3" id="KW-0372">Hormone</keyword>
<protein>
    <submittedName>
        <fullName evidence="5">CRF domain containing protein</fullName>
    </submittedName>
</protein>
<name>A0A482W213_ASBVE</name>
<dbReference type="AlphaFoldDB" id="A0A482W213"/>
<keyword evidence="6" id="KW-1185">Reference proteome</keyword>
<dbReference type="GO" id="GO:0005576">
    <property type="term" value="C:extracellular region"/>
    <property type="evidence" value="ECO:0007669"/>
    <property type="project" value="UniProtKB-SubCell"/>
</dbReference>
<reference evidence="5 6" key="1">
    <citation type="submission" date="2017-03" db="EMBL/GenBank/DDBJ databases">
        <title>Genome of the blue death feigning beetle - Asbolus verrucosus.</title>
        <authorList>
            <person name="Rider S.D."/>
        </authorList>
    </citation>
    <scope>NUCLEOTIDE SEQUENCE [LARGE SCALE GENOMIC DNA]</scope>
    <source>
        <strain evidence="5">Butters</strain>
        <tissue evidence="5">Head and leg muscle</tissue>
    </source>
</reference>
<gene>
    <name evidence="5" type="ORF">BDFB_005533</name>
</gene>
<organism evidence="5 6">
    <name type="scientific">Asbolus verrucosus</name>
    <name type="common">Desert ironclad beetle</name>
    <dbReference type="NCBI Taxonomy" id="1661398"/>
    <lineage>
        <taxon>Eukaryota</taxon>
        <taxon>Metazoa</taxon>
        <taxon>Ecdysozoa</taxon>
        <taxon>Arthropoda</taxon>
        <taxon>Hexapoda</taxon>
        <taxon>Insecta</taxon>
        <taxon>Pterygota</taxon>
        <taxon>Neoptera</taxon>
        <taxon>Endopterygota</taxon>
        <taxon>Coleoptera</taxon>
        <taxon>Polyphaga</taxon>
        <taxon>Cucujiformia</taxon>
        <taxon>Tenebrionidae</taxon>
        <taxon>Pimeliinae</taxon>
        <taxon>Asbolus</taxon>
    </lineage>
</organism>
<evidence type="ECO:0000313" key="5">
    <source>
        <dbReference type="EMBL" id="RZC39140.1"/>
    </source>
</evidence>
<feature type="domain" description="Corticotropin-releasing factor" evidence="4">
    <location>
        <begin position="19"/>
        <end position="59"/>
    </location>
</feature>
<feature type="non-terminal residue" evidence="5">
    <location>
        <position position="1"/>
    </location>
</feature>
<comment type="subcellular location">
    <subcellularLocation>
        <location evidence="1">Secreted</location>
    </subcellularLocation>
</comment>
<evidence type="ECO:0000256" key="1">
    <source>
        <dbReference type="ARBA" id="ARBA00004613"/>
    </source>
</evidence>
<proteinExistence type="predicted"/>
<evidence type="ECO:0000256" key="3">
    <source>
        <dbReference type="ARBA" id="ARBA00022702"/>
    </source>
</evidence>